<dbReference type="InterPro" id="IPR002347">
    <property type="entry name" value="SDR_fam"/>
</dbReference>
<sequence length="364" mass="39865">MSGRTKIAVVTDAFKGLGDRIVRSMLHNTRQPLTIYITKPSHIGGNYSIDLNDDQETAKALEESGSEIKYAELDVENQGSIKAFRDHLQGTYGASHGRKPLSILVNSAAQEFEDAKRAVDITYFGSKNLTRLLLPIMKRDGDSRIVNVSVGGGGASYWIWKKELADRFKLRNLTGKLLDDLMREYLHYAASGKLVEQGWAKRRDLKEPKSHLYIIPRMALAAHTFLLAKANPGFLINVSGGDSWKFANHVYGGAITPTFLALGSLEGATGRYWIAGEAVDWETNKFATQEQSRETGPSIPAASKSRPSKPATSKSRPSKPRAPKSRPSKPRASKSKPSKPRASKPKPSSPVPDPSPEVQAQGEA</sequence>
<dbReference type="Proteomes" id="UP000283090">
    <property type="component" value="Unassembled WGS sequence"/>
</dbReference>
<name>A0A436ZQ63_ARTFL</name>
<evidence type="ECO:0000256" key="3">
    <source>
        <dbReference type="ARBA" id="ARBA00023002"/>
    </source>
</evidence>
<keyword evidence="3" id="KW-0560">Oxidoreductase</keyword>
<dbReference type="SUPFAM" id="SSF51735">
    <property type="entry name" value="NAD(P)-binding Rossmann-fold domains"/>
    <property type="match status" value="1"/>
</dbReference>
<evidence type="ECO:0000256" key="4">
    <source>
        <dbReference type="SAM" id="MobiDB-lite"/>
    </source>
</evidence>
<dbReference type="GO" id="GO:0016491">
    <property type="term" value="F:oxidoreductase activity"/>
    <property type="evidence" value="ECO:0007669"/>
    <property type="project" value="UniProtKB-KW"/>
</dbReference>
<dbReference type="Pfam" id="PF00106">
    <property type="entry name" value="adh_short"/>
    <property type="match status" value="1"/>
</dbReference>
<dbReference type="GeneID" id="93591167"/>
<dbReference type="RefSeq" id="XP_067486517.1">
    <property type="nucleotide sequence ID" value="XM_067638649.1"/>
</dbReference>
<proteinExistence type="inferred from homology"/>
<accession>A0A436ZQ63</accession>
<dbReference type="Gene3D" id="3.40.50.720">
    <property type="entry name" value="NAD(P)-binding Rossmann-like Domain"/>
    <property type="match status" value="1"/>
</dbReference>
<feature type="region of interest" description="Disordered" evidence="4">
    <location>
        <begin position="287"/>
        <end position="364"/>
    </location>
</feature>
<keyword evidence="6" id="KW-1185">Reference proteome</keyword>
<dbReference type="OrthoDB" id="1933717at2759"/>
<dbReference type="PANTHER" id="PTHR43963:SF6">
    <property type="entry name" value="CHAIN DEHYDROGENASE FAMILY PROTEIN, PUTATIVE (AFU_ORTHOLOGUE AFUA_3G15350)-RELATED"/>
    <property type="match status" value="1"/>
</dbReference>
<dbReference type="PANTHER" id="PTHR43963">
    <property type="entry name" value="CARBONYL REDUCTASE 1-RELATED"/>
    <property type="match status" value="1"/>
</dbReference>
<dbReference type="AlphaFoldDB" id="A0A436ZQ63"/>
<protein>
    <submittedName>
        <fullName evidence="5">Uncharacterized protein</fullName>
    </submittedName>
</protein>
<comment type="similarity">
    <text evidence="1">Belongs to the short-chain dehydrogenases/reductases (SDR) family.</text>
</comment>
<organism evidence="5 6">
    <name type="scientific">Arthrobotrys flagrans</name>
    <name type="common">Nematode-trapping fungus</name>
    <name type="synonym">Trichothecium flagrans</name>
    <dbReference type="NCBI Taxonomy" id="97331"/>
    <lineage>
        <taxon>Eukaryota</taxon>
        <taxon>Fungi</taxon>
        <taxon>Dikarya</taxon>
        <taxon>Ascomycota</taxon>
        <taxon>Pezizomycotina</taxon>
        <taxon>Orbiliomycetes</taxon>
        <taxon>Orbiliales</taxon>
        <taxon>Orbiliaceae</taxon>
        <taxon>Arthrobotrys</taxon>
    </lineage>
</organism>
<evidence type="ECO:0000313" key="5">
    <source>
        <dbReference type="EMBL" id="RVD80973.1"/>
    </source>
</evidence>
<comment type="caution">
    <text evidence="5">The sequence shown here is derived from an EMBL/GenBank/DDBJ whole genome shotgun (WGS) entry which is preliminary data.</text>
</comment>
<dbReference type="VEuPathDB" id="FungiDB:DFL_008856"/>
<dbReference type="InterPro" id="IPR036291">
    <property type="entry name" value="NAD(P)-bd_dom_sf"/>
</dbReference>
<dbReference type="EMBL" id="SAEB01000012">
    <property type="protein sequence ID" value="RVD80973.1"/>
    <property type="molecule type" value="Genomic_DNA"/>
</dbReference>
<gene>
    <name evidence="5" type="ORF">DFL_008856</name>
</gene>
<evidence type="ECO:0000256" key="1">
    <source>
        <dbReference type="ARBA" id="ARBA00006484"/>
    </source>
</evidence>
<dbReference type="STRING" id="97331.A0A436ZQ63"/>
<reference evidence="5 6" key="1">
    <citation type="submission" date="2019-01" db="EMBL/GenBank/DDBJ databases">
        <title>Intercellular communication is required for trap formation in the nematode-trapping fungus Duddingtonia flagrans.</title>
        <authorList>
            <person name="Youssar L."/>
            <person name="Wernet V."/>
            <person name="Hensel N."/>
            <person name="Hildebrandt H.-G."/>
            <person name="Fischer R."/>
        </authorList>
    </citation>
    <scope>NUCLEOTIDE SEQUENCE [LARGE SCALE GENOMIC DNA]</scope>
    <source>
        <strain evidence="5 6">CBS H-5679</strain>
    </source>
</reference>
<feature type="compositionally biased region" description="Basic residues" evidence="4">
    <location>
        <begin position="316"/>
        <end position="344"/>
    </location>
</feature>
<keyword evidence="2" id="KW-0521">NADP</keyword>
<evidence type="ECO:0000256" key="2">
    <source>
        <dbReference type="ARBA" id="ARBA00022857"/>
    </source>
</evidence>
<evidence type="ECO:0000313" key="6">
    <source>
        <dbReference type="Proteomes" id="UP000283090"/>
    </source>
</evidence>